<proteinExistence type="predicted"/>
<dbReference type="Proteomes" id="UP001234989">
    <property type="component" value="Chromosome 1"/>
</dbReference>
<dbReference type="EMBL" id="CP133612">
    <property type="protein sequence ID" value="WMV08377.1"/>
    <property type="molecule type" value="Genomic_DNA"/>
</dbReference>
<protein>
    <submittedName>
        <fullName evidence="1">Uncharacterized protein</fullName>
    </submittedName>
</protein>
<evidence type="ECO:0000313" key="2">
    <source>
        <dbReference type="Proteomes" id="UP001234989"/>
    </source>
</evidence>
<name>A0AAF0T5A7_SOLVR</name>
<organism evidence="1 2">
    <name type="scientific">Solanum verrucosum</name>
    <dbReference type="NCBI Taxonomy" id="315347"/>
    <lineage>
        <taxon>Eukaryota</taxon>
        <taxon>Viridiplantae</taxon>
        <taxon>Streptophyta</taxon>
        <taxon>Embryophyta</taxon>
        <taxon>Tracheophyta</taxon>
        <taxon>Spermatophyta</taxon>
        <taxon>Magnoliopsida</taxon>
        <taxon>eudicotyledons</taxon>
        <taxon>Gunneridae</taxon>
        <taxon>Pentapetalae</taxon>
        <taxon>asterids</taxon>
        <taxon>lamiids</taxon>
        <taxon>Solanales</taxon>
        <taxon>Solanaceae</taxon>
        <taxon>Solanoideae</taxon>
        <taxon>Solaneae</taxon>
        <taxon>Solanum</taxon>
    </lineage>
</organism>
<sequence>MGITHSYKLEIAQTWRR</sequence>
<accession>A0AAF0T5A7</accession>
<reference evidence="1" key="1">
    <citation type="submission" date="2023-08" db="EMBL/GenBank/DDBJ databases">
        <title>A de novo genome assembly of Solanum verrucosum Schlechtendal, a Mexican diploid species geographically isolated from the other diploid A-genome species in potato relatives.</title>
        <authorList>
            <person name="Hosaka K."/>
        </authorList>
    </citation>
    <scope>NUCLEOTIDE SEQUENCE</scope>
    <source>
        <tissue evidence="1">Young leaves</tissue>
    </source>
</reference>
<dbReference type="AlphaFoldDB" id="A0AAF0T5A7"/>
<evidence type="ECO:0000313" key="1">
    <source>
        <dbReference type="EMBL" id="WMV08377.1"/>
    </source>
</evidence>
<keyword evidence="2" id="KW-1185">Reference proteome</keyword>
<gene>
    <name evidence="1" type="ORF">MTR67_001762</name>
</gene>